<dbReference type="Proteomes" id="UP000028875">
    <property type="component" value="Unassembled WGS sequence"/>
</dbReference>
<proteinExistence type="predicted"/>
<name>A0A024QG92_9BACI</name>
<dbReference type="GO" id="GO:0005198">
    <property type="term" value="F:structural molecule activity"/>
    <property type="evidence" value="ECO:0007669"/>
    <property type="project" value="InterPro"/>
</dbReference>
<sequence length="365" mass="41720">MDKRKLQKLSKPVTDVYLSIEEQILLNIAKRLKKHDSLLDKDIESWQLKALNEIESLNKQNIELLTKHSGKTSEEIIKALEKAGYGSLLEMESMLEDGAKKGKLNHAPPMKSSESLLQILEQYERQAKNSFNLVNSTMIDQSRIIYLDIINQTTGEVLAGVTTAQQALRKTASKWAEQGVPALIDKKGRQWSTEAYTSMVMRSTSNDVANGMQDTRFDEYGVDLVEVSSHAGARPLCAPYQGRIFSRSGKSEKYPPLSDTSMGEPAGLFGVNCGHVKYPYFEGMKKTYHPYDQETNDKQYENSQKQRYLERRIRAAKREENMMKELGDTEGAEIAHRKVLDRQANQRQFIKDTGRTRRYDREQVR</sequence>
<dbReference type="RefSeq" id="WP_038246243.1">
    <property type="nucleotide sequence ID" value="NZ_BNER01000005.1"/>
</dbReference>
<reference evidence="2 3" key="1">
    <citation type="submission" date="2014-03" db="EMBL/GenBank/DDBJ databases">
        <authorList>
            <person name="Urmite Genomes U."/>
        </authorList>
    </citation>
    <scope>NUCLEOTIDE SEQUENCE [LARGE SCALE GENOMIC DNA]</scope>
    <source>
        <strain evidence="2 3">Vm-5</strain>
    </source>
</reference>
<evidence type="ECO:0000313" key="3">
    <source>
        <dbReference type="Proteomes" id="UP000028875"/>
    </source>
</evidence>
<evidence type="ECO:0000256" key="1">
    <source>
        <dbReference type="SAM" id="MobiDB-lite"/>
    </source>
</evidence>
<reference evidence="3" key="2">
    <citation type="submission" date="2014-05" db="EMBL/GenBank/DDBJ databases">
        <title>Draft genome sequence of Virgibacillus massiliensis Vm-5.</title>
        <authorList>
            <person name="Khelaifia S."/>
            <person name="Croce O."/>
            <person name="Lagier J.C."/>
            <person name="Raoult D."/>
        </authorList>
    </citation>
    <scope>NUCLEOTIDE SEQUENCE [LARGE SCALE GENOMIC DNA]</scope>
    <source>
        <strain evidence="3">Vm-5</strain>
    </source>
</reference>
<dbReference type="eggNOG" id="COG2369">
    <property type="taxonomic scope" value="Bacteria"/>
</dbReference>
<dbReference type="AlphaFoldDB" id="A0A024QG92"/>
<accession>A0A024QG92</accession>
<dbReference type="EMBL" id="CCDP010000003">
    <property type="protein sequence ID" value="CDQ41499.1"/>
    <property type="molecule type" value="Genomic_DNA"/>
</dbReference>
<keyword evidence="3" id="KW-1185">Reference proteome</keyword>
<comment type="caution">
    <text evidence="2">The sequence shown here is derived from an EMBL/GenBank/DDBJ whole genome shotgun (WGS) entry which is preliminary data.</text>
</comment>
<dbReference type="STRING" id="1462526.BN990_03872"/>
<organism evidence="2 3">
    <name type="scientific">Virgibacillus massiliensis</name>
    <dbReference type="NCBI Taxonomy" id="1462526"/>
    <lineage>
        <taxon>Bacteria</taxon>
        <taxon>Bacillati</taxon>
        <taxon>Bacillota</taxon>
        <taxon>Bacilli</taxon>
        <taxon>Bacillales</taxon>
        <taxon>Bacillaceae</taxon>
        <taxon>Virgibacillus</taxon>
    </lineage>
</organism>
<feature type="region of interest" description="Disordered" evidence="1">
    <location>
        <begin position="342"/>
        <end position="365"/>
    </location>
</feature>
<feature type="compositionally biased region" description="Basic and acidic residues" evidence="1">
    <location>
        <begin position="349"/>
        <end position="365"/>
    </location>
</feature>
<protein>
    <submittedName>
        <fullName evidence="2">Phage minor capsid protein 2</fullName>
    </submittedName>
</protein>
<evidence type="ECO:0000313" key="2">
    <source>
        <dbReference type="EMBL" id="CDQ41499.1"/>
    </source>
</evidence>
<dbReference type="OrthoDB" id="3197444at2"/>
<gene>
    <name evidence="2" type="ORF">BN990_03872</name>
</gene>
<dbReference type="Pfam" id="PF06152">
    <property type="entry name" value="Phage_min_cap2"/>
    <property type="match status" value="1"/>
</dbReference>
<dbReference type="InterPro" id="IPR009319">
    <property type="entry name" value="Phage_A118_VSP1"/>
</dbReference>